<dbReference type="Gene3D" id="2.40.160.20">
    <property type="match status" value="1"/>
</dbReference>
<comment type="caution">
    <text evidence="1">The sequence shown here is derived from an EMBL/GenBank/DDBJ whole genome shotgun (WGS) entry which is preliminary data.</text>
</comment>
<keyword evidence="2" id="KW-1185">Reference proteome</keyword>
<evidence type="ECO:0000313" key="1">
    <source>
        <dbReference type="EMBL" id="MBT0607901.1"/>
    </source>
</evidence>
<dbReference type="InterPro" id="IPR018550">
    <property type="entry name" value="Lipid-A_deacylase-rel"/>
</dbReference>
<dbReference type="GO" id="GO:0016787">
    <property type="term" value="F:hydrolase activity"/>
    <property type="evidence" value="ECO:0007669"/>
    <property type="project" value="UniProtKB-KW"/>
</dbReference>
<evidence type="ECO:0000313" key="2">
    <source>
        <dbReference type="Proteomes" id="UP001297092"/>
    </source>
</evidence>
<name>A0ABS5S3W3_9FLAO</name>
<protein>
    <submittedName>
        <fullName evidence="1">Acyloxyacyl hydrolase</fullName>
    </submittedName>
</protein>
<organism evidence="1 2">
    <name type="scientific">Aequorivita echinoideorum</name>
    <dbReference type="NCBI Taxonomy" id="1549647"/>
    <lineage>
        <taxon>Bacteria</taxon>
        <taxon>Pseudomonadati</taxon>
        <taxon>Bacteroidota</taxon>
        <taxon>Flavobacteriia</taxon>
        <taxon>Flavobacteriales</taxon>
        <taxon>Flavobacteriaceae</taxon>
        <taxon>Aequorivita</taxon>
    </lineage>
</organism>
<gene>
    <name evidence="1" type="ORF">KIV10_06885</name>
</gene>
<dbReference type="RefSeq" id="WP_214112787.1">
    <property type="nucleotide sequence ID" value="NZ_JAHCTB010000003.1"/>
</dbReference>
<dbReference type="Pfam" id="PF09411">
    <property type="entry name" value="PagL"/>
    <property type="match status" value="1"/>
</dbReference>
<keyword evidence="1" id="KW-0378">Hydrolase</keyword>
<dbReference type="Proteomes" id="UP001297092">
    <property type="component" value="Unassembled WGS sequence"/>
</dbReference>
<accession>A0ABS5S3W3</accession>
<proteinExistence type="predicted"/>
<reference evidence="1 2" key="1">
    <citation type="submission" date="2021-05" db="EMBL/GenBank/DDBJ databases">
        <title>Aequorivita echinoideorum JCM 30378 genome.</title>
        <authorList>
            <person name="Zhang H."/>
            <person name="Li C."/>
        </authorList>
    </citation>
    <scope>NUCLEOTIDE SEQUENCE [LARGE SCALE GENOMIC DNA]</scope>
    <source>
        <strain evidence="1 2">JCM30378</strain>
    </source>
</reference>
<dbReference type="EMBL" id="JAHCTB010000003">
    <property type="protein sequence ID" value="MBT0607901.1"/>
    <property type="molecule type" value="Genomic_DNA"/>
</dbReference>
<sequence length="425" mass="49195">MKKLPIVFLFLLPIFGFSQAEIDWKKNAMVFTPEILLGITAPSNFGFPDTDLQKQLILGFGRDHSNNPQEWAYRLKRPKTGLSFGYTDFGNMDSLGVALTVLPYIEFKGFGMDNFTVVAGMGASYFSEKYHPENNPNNKAVTTTLTWAFRLFFKYRIFSSEKIDWRAGVGFAHHSNGHTRLPNQGYNSMVFGVSADIKNYVKDASVEAGDVSYTGENFYENSVYEYYSFRGGLGKNAFAIAFNDKKDVYTIAGEYGRVYNKTYKVGIGFYYRFYQHYYDYIQRNESLVQDGREFENYGSAPFWYATNFGISVQGEILLNQVGMEFQVGYNLHKPAYKIDWRINEGWDNTPREIPESWMLGEYDFKFKRKYRIATRLGLKYYLIGTEKLPENNFYVSANINANWGQADFSELSLGYIHNFEIRKRK</sequence>